<dbReference type="FunFam" id="3.10.580.10:FF:000015">
    <property type="entry name" value="DUF21 domain-containing protein"/>
    <property type="match status" value="1"/>
</dbReference>
<dbReference type="GO" id="GO:0016020">
    <property type="term" value="C:membrane"/>
    <property type="evidence" value="ECO:0007669"/>
    <property type="project" value="UniProtKB-SubCell"/>
</dbReference>
<dbReference type="GO" id="GO:0005737">
    <property type="term" value="C:cytoplasm"/>
    <property type="evidence" value="ECO:0007669"/>
    <property type="project" value="TreeGrafter"/>
</dbReference>
<evidence type="ECO:0000256" key="4">
    <source>
        <dbReference type="ARBA" id="ARBA00022989"/>
    </source>
</evidence>
<keyword evidence="3" id="KW-0677">Repeat</keyword>
<evidence type="ECO:0000259" key="10">
    <source>
        <dbReference type="PROSITE" id="PS51846"/>
    </source>
</evidence>
<dbReference type="AlphaFoldDB" id="A0A7I8LNP2"/>
<dbReference type="InterPro" id="IPR046342">
    <property type="entry name" value="CBS_dom_sf"/>
</dbReference>
<proteinExistence type="predicted"/>
<evidence type="ECO:0000256" key="9">
    <source>
        <dbReference type="SAM" id="Phobius"/>
    </source>
</evidence>
<evidence type="ECO:0000256" key="3">
    <source>
        <dbReference type="ARBA" id="ARBA00022737"/>
    </source>
</evidence>
<dbReference type="InterPro" id="IPR002550">
    <property type="entry name" value="CNNM"/>
</dbReference>
<sequence length="402" mass="44680">MAGSEHPCCQPMFWVYLMICVALVMFAGLMSGLTLGLMSLSLVDLEVLVKAGRPRDRANAAKILPVVRNQHLLLCTLLIGNALAMEALPIFLDTLVPAWGAILISVTLILTFGEIIPQAVCSRYGLSVGAKLSGVVRILLLVFFPIAYPISKILDSLLGKGHFALLRRAELKTLVDMHGNEAGKGGELTHDETTIITGALELTQKTAKDAMTPILETFSLDINSKLDMNTMGLIMMKGHSRVPIYSGGPTNIIGLILVKNLITCRPEDEVPVRDVTIRKIPRVADDLPLYDMLNEFQKGHSHMAVVVKQIKDTSTTADYQLPGERMRSPVLRSMDQRGDNHPQIKKWERLRQQNILDDLDSLPSYPPDEEVVGIITMEDVMEELLQEEILDETDEYVYMHDR</sequence>
<evidence type="ECO:0000256" key="5">
    <source>
        <dbReference type="ARBA" id="ARBA00023122"/>
    </source>
</evidence>
<dbReference type="PANTHER" id="PTHR12064">
    <property type="entry name" value="METAL TRANSPORTER CNNM"/>
    <property type="match status" value="1"/>
</dbReference>
<dbReference type="Pfam" id="PF01595">
    <property type="entry name" value="CNNM"/>
    <property type="match status" value="1"/>
</dbReference>
<dbReference type="InterPro" id="IPR044751">
    <property type="entry name" value="Ion_transp-like_CBS"/>
</dbReference>
<evidence type="ECO:0000256" key="2">
    <source>
        <dbReference type="ARBA" id="ARBA00022692"/>
    </source>
</evidence>
<reference evidence="11" key="1">
    <citation type="submission" date="2020-02" db="EMBL/GenBank/DDBJ databases">
        <authorList>
            <person name="Scholz U."/>
            <person name="Mascher M."/>
            <person name="Fiebig A."/>
        </authorList>
    </citation>
    <scope>NUCLEOTIDE SEQUENCE</scope>
</reference>
<keyword evidence="12" id="KW-1185">Reference proteome</keyword>
<evidence type="ECO:0000256" key="7">
    <source>
        <dbReference type="ARBA" id="ARBA00023180"/>
    </source>
</evidence>
<evidence type="ECO:0000313" key="11">
    <source>
        <dbReference type="EMBL" id="CAA7410965.1"/>
    </source>
</evidence>
<gene>
    <name evidence="11" type="ORF">SI8410_18021643</name>
</gene>
<organism evidence="11 12">
    <name type="scientific">Spirodela intermedia</name>
    <name type="common">Intermediate duckweed</name>
    <dbReference type="NCBI Taxonomy" id="51605"/>
    <lineage>
        <taxon>Eukaryota</taxon>
        <taxon>Viridiplantae</taxon>
        <taxon>Streptophyta</taxon>
        <taxon>Embryophyta</taxon>
        <taxon>Tracheophyta</taxon>
        <taxon>Spermatophyta</taxon>
        <taxon>Magnoliopsida</taxon>
        <taxon>Liliopsida</taxon>
        <taxon>Araceae</taxon>
        <taxon>Lemnoideae</taxon>
        <taxon>Spirodela</taxon>
    </lineage>
</organism>
<dbReference type="OrthoDB" id="5353557at2759"/>
<keyword evidence="7" id="KW-0325">Glycoprotein</keyword>
<accession>A0A7I8LNP2</accession>
<dbReference type="EMBL" id="LR746281">
    <property type="protein sequence ID" value="CAA7410965.1"/>
    <property type="molecule type" value="Genomic_DNA"/>
</dbReference>
<evidence type="ECO:0000256" key="1">
    <source>
        <dbReference type="ARBA" id="ARBA00004141"/>
    </source>
</evidence>
<dbReference type="Gene3D" id="3.10.580.10">
    <property type="entry name" value="CBS-domain"/>
    <property type="match status" value="2"/>
</dbReference>
<keyword evidence="6 8" id="KW-0472">Membrane</keyword>
<dbReference type="PANTHER" id="PTHR12064:SF36">
    <property type="entry name" value="DOMAIN-CONTAINING PROTEIN, PUTATIVE, EXPRESSED-RELATED"/>
    <property type="match status" value="1"/>
</dbReference>
<dbReference type="InterPro" id="IPR045095">
    <property type="entry name" value="ACDP"/>
</dbReference>
<feature type="transmembrane region" description="Helical" evidence="9">
    <location>
        <begin position="128"/>
        <end position="148"/>
    </location>
</feature>
<dbReference type="SUPFAM" id="SSF54631">
    <property type="entry name" value="CBS-domain pair"/>
    <property type="match status" value="1"/>
</dbReference>
<dbReference type="GO" id="GO:0030026">
    <property type="term" value="P:intracellular manganese ion homeostasis"/>
    <property type="evidence" value="ECO:0007669"/>
    <property type="project" value="TreeGrafter"/>
</dbReference>
<feature type="transmembrane region" description="Helical" evidence="9">
    <location>
        <begin position="98"/>
        <end position="116"/>
    </location>
</feature>
<evidence type="ECO:0000256" key="8">
    <source>
        <dbReference type="PROSITE-ProRule" id="PRU01193"/>
    </source>
</evidence>
<name>A0A7I8LNP2_SPIIN</name>
<dbReference type="PROSITE" id="PS51846">
    <property type="entry name" value="CNNM"/>
    <property type="match status" value="1"/>
</dbReference>
<feature type="domain" description="CNNM transmembrane" evidence="10">
    <location>
        <begin position="9"/>
        <end position="192"/>
    </location>
</feature>
<protein>
    <recommendedName>
        <fullName evidence="10">CNNM transmembrane domain-containing protein</fullName>
    </recommendedName>
</protein>
<keyword evidence="5" id="KW-0129">CBS domain</keyword>
<keyword evidence="2 8" id="KW-0812">Transmembrane</keyword>
<comment type="subcellular location">
    <subcellularLocation>
        <location evidence="1">Membrane</location>
        <topology evidence="1">Multi-pass membrane protein</topology>
    </subcellularLocation>
</comment>
<keyword evidence="4 8" id="KW-1133">Transmembrane helix</keyword>
<evidence type="ECO:0000313" key="12">
    <source>
        <dbReference type="Proteomes" id="UP000663760"/>
    </source>
</evidence>
<dbReference type="GO" id="GO:0010960">
    <property type="term" value="P:magnesium ion homeostasis"/>
    <property type="evidence" value="ECO:0007669"/>
    <property type="project" value="InterPro"/>
</dbReference>
<dbReference type="Proteomes" id="UP000663760">
    <property type="component" value="Chromosome 18"/>
</dbReference>
<evidence type="ECO:0000256" key="6">
    <source>
        <dbReference type="ARBA" id="ARBA00023136"/>
    </source>
</evidence>
<dbReference type="CDD" id="cd04590">
    <property type="entry name" value="CBS_pair_CorC_HlyC_assoc"/>
    <property type="match status" value="1"/>
</dbReference>
<feature type="transmembrane region" description="Helical" evidence="9">
    <location>
        <begin position="13"/>
        <end position="43"/>
    </location>
</feature>